<accession>A0ABM7SZY5</accession>
<dbReference type="PANTHER" id="PTHR34979">
    <property type="entry name" value="INNER MEMBRANE PROTEIN YGAZ"/>
    <property type="match status" value="1"/>
</dbReference>
<gene>
    <name evidence="9" type="ORF">psyc5s11_12690</name>
</gene>
<feature type="transmembrane region" description="Helical" evidence="8">
    <location>
        <begin position="142"/>
        <end position="164"/>
    </location>
</feature>
<dbReference type="InterPro" id="IPR011606">
    <property type="entry name" value="Brnchd-chn_aa_trnsp_permease"/>
</dbReference>
<name>A0ABM7SZY5_9CLOT</name>
<dbReference type="Pfam" id="PF03591">
    <property type="entry name" value="AzlC"/>
    <property type="match status" value="1"/>
</dbReference>
<keyword evidence="5 8" id="KW-0812">Transmembrane</keyword>
<evidence type="ECO:0000313" key="10">
    <source>
        <dbReference type="Proteomes" id="UP000824633"/>
    </source>
</evidence>
<evidence type="ECO:0000256" key="8">
    <source>
        <dbReference type="SAM" id="Phobius"/>
    </source>
</evidence>
<dbReference type="PANTHER" id="PTHR34979:SF1">
    <property type="entry name" value="INNER MEMBRANE PROTEIN YGAZ"/>
    <property type="match status" value="1"/>
</dbReference>
<evidence type="ECO:0000256" key="2">
    <source>
        <dbReference type="ARBA" id="ARBA00010735"/>
    </source>
</evidence>
<sequence length="251" mass="27415">MTENINCNINKNHHIAFLDEFKDGLKKGLPIGLGYISVSLTFGMMAVSGGVSPLMAVFISFTNVTSAGQFAGIQLIFQTASYFEIALTVFVINIRYMLMSLSLSQKLARTTTLLEKLILAFGVTDETFAVASLEEKPLTAPYMFGLITLPIIGWTFGTFLGAVTSTILPIKLQDALGIALYAMFIALIIPEAKKSKPILLVIFIAVFFSLLFRYVPFLHQISSGFAIIISSLLASAIVAYFCPIKKSKEDV</sequence>
<evidence type="ECO:0000256" key="3">
    <source>
        <dbReference type="ARBA" id="ARBA00022448"/>
    </source>
</evidence>
<evidence type="ECO:0000256" key="1">
    <source>
        <dbReference type="ARBA" id="ARBA00004651"/>
    </source>
</evidence>
<feature type="transmembrane region" description="Helical" evidence="8">
    <location>
        <begin position="221"/>
        <end position="242"/>
    </location>
</feature>
<evidence type="ECO:0000256" key="5">
    <source>
        <dbReference type="ARBA" id="ARBA00022692"/>
    </source>
</evidence>
<dbReference type="EMBL" id="AP024849">
    <property type="protein sequence ID" value="BCZ45202.1"/>
    <property type="molecule type" value="Genomic_DNA"/>
</dbReference>
<keyword evidence="10" id="KW-1185">Reference proteome</keyword>
<evidence type="ECO:0000256" key="7">
    <source>
        <dbReference type="ARBA" id="ARBA00023136"/>
    </source>
</evidence>
<feature type="transmembrane region" description="Helical" evidence="8">
    <location>
        <begin position="32"/>
        <end position="59"/>
    </location>
</feature>
<feature type="transmembrane region" description="Helical" evidence="8">
    <location>
        <begin position="79"/>
        <end position="98"/>
    </location>
</feature>
<feature type="transmembrane region" description="Helical" evidence="8">
    <location>
        <begin position="197"/>
        <end position="215"/>
    </location>
</feature>
<keyword evidence="6 8" id="KW-1133">Transmembrane helix</keyword>
<reference evidence="10" key="1">
    <citation type="submission" date="2021-07" db="EMBL/GenBank/DDBJ databases">
        <title>Complete genome sequencing of a Clostridium isolate.</title>
        <authorList>
            <person name="Ueki A."/>
            <person name="Tonouchi A."/>
        </authorList>
    </citation>
    <scope>NUCLEOTIDE SEQUENCE [LARGE SCALE GENOMIC DNA]</scope>
    <source>
        <strain evidence="10">C5S11</strain>
    </source>
</reference>
<proteinExistence type="inferred from homology"/>
<comment type="similarity">
    <text evidence="2">Belongs to the AzlC family.</text>
</comment>
<evidence type="ECO:0000256" key="4">
    <source>
        <dbReference type="ARBA" id="ARBA00022475"/>
    </source>
</evidence>
<dbReference type="RefSeq" id="WP_375541988.1">
    <property type="nucleotide sequence ID" value="NZ_AP024849.1"/>
</dbReference>
<keyword evidence="7 8" id="KW-0472">Membrane</keyword>
<evidence type="ECO:0000313" key="9">
    <source>
        <dbReference type="EMBL" id="BCZ45202.1"/>
    </source>
</evidence>
<organism evidence="9 10">
    <name type="scientific">Clostridium gelidum</name>
    <dbReference type="NCBI Taxonomy" id="704125"/>
    <lineage>
        <taxon>Bacteria</taxon>
        <taxon>Bacillati</taxon>
        <taxon>Bacillota</taxon>
        <taxon>Clostridia</taxon>
        <taxon>Eubacteriales</taxon>
        <taxon>Clostridiaceae</taxon>
        <taxon>Clostridium</taxon>
    </lineage>
</organism>
<evidence type="ECO:0000256" key="6">
    <source>
        <dbReference type="ARBA" id="ARBA00022989"/>
    </source>
</evidence>
<feature type="transmembrane region" description="Helical" evidence="8">
    <location>
        <begin position="170"/>
        <end position="190"/>
    </location>
</feature>
<comment type="subcellular location">
    <subcellularLocation>
        <location evidence="1">Cell membrane</location>
        <topology evidence="1">Multi-pass membrane protein</topology>
    </subcellularLocation>
</comment>
<dbReference type="Proteomes" id="UP000824633">
    <property type="component" value="Chromosome"/>
</dbReference>
<protein>
    <submittedName>
        <fullName evidence="9">Autotransporter</fullName>
    </submittedName>
</protein>
<keyword evidence="3" id="KW-0813">Transport</keyword>
<keyword evidence="4" id="KW-1003">Cell membrane</keyword>